<accession>A0ABP6L512</accession>
<comment type="caution">
    <text evidence="1">The sequence shown here is derived from an EMBL/GenBank/DDBJ whole genome shotgun (WGS) entry which is preliminary data.</text>
</comment>
<organism evidence="1 2">
    <name type="scientific">Streptomyces glomeratus</name>
    <dbReference type="NCBI Taxonomy" id="284452"/>
    <lineage>
        <taxon>Bacteria</taxon>
        <taxon>Bacillati</taxon>
        <taxon>Actinomycetota</taxon>
        <taxon>Actinomycetes</taxon>
        <taxon>Kitasatosporales</taxon>
        <taxon>Streptomycetaceae</taxon>
        <taxon>Streptomyces</taxon>
    </lineage>
</organism>
<proteinExistence type="predicted"/>
<reference evidence="2" key="1">
    <citation type="journal article" date="2019" name="Int. J. Syst. Evol. Microbiol.">
        <title>The Global Catalogue of Microorganisms (GCM) 10K type strain sequencing project: providing services to taxonomists for standard genome sequencing and annotation.</title>
        <authorList>
            <consortium name="The Broad Institute Genomics Platform"/>
            <consortium name="The Broad Institute Genome Sequencing Center for Infectious Disease"/>
            <person name="Wu L."/>
            <person name="Ma J."/>
        </authorList>
    </citation>
    <scope>NUCLEOTIDE SEQUENCE [LARGE SCALE GENOMIC DNA]</scope>
    <source>
        <strain evidence="2">JCM 9091</strain>
    </source>
</reference>
<name>A0ABP6L512_9ACTN</name>
<keyword evidence="2" id="KW-1185">Reference proteome</keyword>
<evidence type="ECO:0000313" key="1">
    <source>
        <dbReference type="EMBL" id="GAA3030968.1"/>
    </source>
</evidence>
<protein>
    <submittedName>
        <fullName evidence="1">Uncharacterized protein</fullName>
    </submittedName>
</protein>
<dbReference type="Proteomes" id="UP001501532">
    <property type="component" value="Unassembled WGS sequence"/>
</dbReference>
<dbReference type="RefSeq" id="WP_234516465.1">
    <property type="nucleotide sequence ID" value="NZ_BAAAUF010000009.1"/>
</dbReference>
<gene>
    <name evidence="1" type="ORF">GCM10010448_11210</name>
</gene>
<dbReference type="EMBL" id="BAAAUF010000009">
    <property type="protein sequence ID" value="GAA3030968.1"/>
    <property type="molecule type" value="Genomic_DNA"/>
</dbReference>
<evidence type="ECO:0000313" key="2">
    <source>
        <dbReference type="Proteomes" id="UP001501532"/>
    </source>
</evidence>
<sequence length="48" mass="5201">MILLALLAPVLMMAFLFGMSALEEFLFLRPTSTDEVSPPADEAETPSS</sequence>